<dbReference type="EMBL" id="GGEC01065966">
    <property type="protein sequence ID" value="MBX46450.1"/>
    <property type="molecule type" value="Transcribed_RNA"/>
</dbReference>
<evidence type="ECO:0000313" key="1">
    <source>
        <dbReference type="EMBL" id="MBX46450.1"/>
    </source>
</evidence>
<protein>
    <submittedName>
        <fullName evidence="1">Uncharacterized protein</fullName>
    </submittedName>
</protein>
<sequence>MPALFHHTSQKEYCMTLSIK</sequence>
<name>A0A2P2NVH1_RHIMU</name>
<dbReference type="AlphaFoldDB" id="A0A2P2NVH1"/>
<organism evidence="1">
    <name type="scientific">Rhizophora mucronata</name>
    <name type="common">Asiatic mangrove</name>
    <dbReference type="NCBI Taxonomy" id="61149"/>
    <lineage>
        <taxon>Eukaryota</taxon>
        <taxon>Viridiplantae</taxon>
        <taxon>Streptophyta</taxon>
        <taxon>Embryophyta</taxon>
        <taxon>Tracheophyta</taxon>
        <taxon>Spermatophyta</taxon>
        <taxon>Magnoliopsida</taxon>
        <taxon>eudicotyledons</taxon>
        <taxon>Gunneridae</taxon>
        <taxon>Pentapetalae</taxon>
        <taxon>rosids</taxon>
        <taxon>fabids</taxon>
        <taxon>Malpighiales</taxon>
        <taxon>Rhizophoraceae</taxon>
        <taxon>Rhizophora</taxon>
    </lineage>
</organism>
<proteinExistence type="predicted"/>
<accession>A0A2P2NVH1</accession>
<reference evidence="1" key="1">
    <citation type="submission" date="2018-02" db="EMBL/GenBank/DDBJ databases">
        <title>Rhizophora mucronata_Transcriptome.</title>
        <authorList>
            <person name="Meera S.P."/>
            <person name="Sreeshan A."/>
            <person name="Augustine A."/>
        </authorList>
    </citation>
    <scope>NUCLEOTIDE SEQUENCE</scope>
    <source>
        <tissue evidence="1">Leaf</tissue>
    </source>
</reference>